<feature type="compositionally biased region" description="Polar residues" evidence="1">
    <location>
        <begin position="36"/>
        <end position="46"/>
    </location>
</feature>
<organism evidence="3 4">
    <name type="scientific">Durusdinium trenchii</name>
    <dbReference type="NCBI Taxonomy" id="1381693"/>
    <lineage>
        <taxon>Eukaryota</taxon>
        <taxon>Sar</taxon>
        <taxon>Alveolata</taxon>
        <taxon>Dinophyceae</taxon>
        <taxon>Suessiales</taxon>
        <taxon>Symbiodiniaceae</taxon>
        <taxon>Durusdinium</taxon>
    </lineage>
</organism>
<name>A0ABP0NFE2_9DINO</name>
<keyword evidence="2" id="KW-0812">Transmembrane</keyword>
<feature type="compositionally biased region" description="Basic and acidic residues" evidence="1">
    <location>
        <begin position="57"/>
        <end position="70"/>
    </location>
</feature>
<evidence type="ECO:0000256" key="2">
    <source>
        <dbReference type="SAM" id="Phobius"/>
    </source>
</evidence>
<dbReference type="EMBL" id="CAXAMN010021695">
    <property type="protein sequence ID" value="CAK9062371.1"/>
    <property type="molecule type" value="Genomic_DNA"/>
</dbReference>
<protein>
    <submittedName>
        <fullName evidence="3">Uncharacterized protein</fullName>
    </submittedName>
</protein>
<keyword evidence="2" id="KW-0472">Membrane</keyword>
<proteinExistence type="predicted"/>
<keyword evidence="4" id="KW-1185">Reference proteome</keyword>
<keyword evidence="2" id="KW-1133">Transmembrane helix</keyword>
<feature type="transmembrane region" description="Helical" evidence="2">
    <location>
        <begin position="113"/>
        <end position="133"/>
    </location>
</feature>
<dbReference type="Proteomes" id="UP001642484">
    <property type="component" value="Unassembled WGS sequence"/>
</dbReference>
<feature type="region of interest" description="Disordered" evidence="1">
    <location>
        <begin position="1"/>
        <end position="70"/>
    </location>
</feature>
<reference evidence="3 4" key="1">
    <citation type="submission" date="2024-02" db="EMBL/GenBank/DDBJ databases">
        <authorList>
            <person name="Chen Y."/>
            <person name="Shah S."/>
            <person name="Dougan E. K."/>
            <person name="Thang M."/>
            <person name="Chan C."/>
        </authorList>
    </citation>
    <scope>NUCLEOTIDE SEQUENCE [LARGE SCALE GENOMIC DNA]</scope>
</reference>
<accession>A0ABP0NFE2</accession>
<comment type="caution">
    <text evidence="3">The sequence shown here is derived from an EMBL/GenBank/DDBJ whole genome shotgun (WGS) entry which is preliminary data.</text>
</comment>
<sequence>MLAEGIRVQQTGIMESSPVEEMKPESSSEPLLDGGSDSQIPGTSVTPWLLRRGRQPGVEEPRKPDATKPEEALEAGVQILPEMGAAVAGSRPSEMADRSVFTRMVEHSNSEELRWCLLGAVIFLLAFALLGVVSRSVPVHRLSKVADLHHAVTHGGPVHVASARPPMFDQPDCFSENRQLWEPAKKIWCCREAGIGCSLTSMPFNCHENLANFRLEWSQEKQEWCCAAAQVACG</sequence>
<gene>
    <name evidence="3" type="ORF">CCMP2556_LOCUS30665</name>
</gene>
<evidence type="ECO:0000256" key="1">
    <source>
        <dbReference type="SAM" id="MobiDB-lite"/>
    </source>
</evidence>
<evidence type="ECO:0000313" key="4">
    <source>
        <dbReference type="Proteomes" id="UP001642484"/>
    </source>
</evidence>
<evidence type="ECO:0000313" key="3">
    <source>
        <dbReference type="EMBL" id="CAK9062371.1"/>
    </source>
</evidence>